<proteinExistence type="predicted"/>
<dbReference type="EMBL" id="JADCNM010000009">
    <property type="protein sequence ID" value="KAG0467958.1"/>
    <property type="molecule type" value="Genomic_DNA"/>
</dbReference>
<evidence type="ECO:0000313" key="1">
    <source>
        <dbReference type="EMBL" id="KAG0467958.1"/>
    </source>
</evidence>
<name>A0A835QFS4_VANPL</name>
<accession>A0A835QFS4</accession>
<gene>
    <name evidence="1" type="ORF">HPP92_017286</name>
</gene>
<dbReference type="Proteomes" id="UP000639772">
    <property type="component" value="Chromosome 9"/>
</dbReference>
<evidence type="ECO:0000313" key="2">
    <source>
        <dbReference type="Proteomes" id="UP000639772"/>
    </source>
</evidence>
<dbReference type="AlphaFoldDB" id="A0A835QFS4"/>
<organism evidence="1 2">
    <name type="scientific">Vanilla planifolia</name>
    <name type="common">Vanilla</name>
    <dbReference type="NCBI Taxonomy" id="51239"/>
    <lineage>
        <taxon>Eukaryota</taxon>
        <taxon>Viridiplantae</taxon>
        <taxon>Streptophyta</taxon>
        <taxon>Embryophyta</taxon>
        <taxon>Tracheophyta</taxon>
        <taxon>Spermatophyta</taxon>
        <taxon>Magnoliopsida</taxon>
        <taxon>Liliopsida</taxon>
        <taxon>Asparagales</taxon>
        <taxon>Orchidaceae</taxon>
        <taxon>Vanilloideae</taxon>
        <taxon>Vanilleae</taxon>
        <taxon>Vanilla</taxon>
    </lineage>
</organism>
<protein>
    <submittedName>
        <fullName evidence="1">Uncharacterized protein</fullName>
    </submittedName>
</protein>
<comment type="caution">
    <text evidence="1">The sequence shown here is derived from an EMBL/GenBank/DDBJ whole genome shotgun (WGS) entry which is preliminary data.</text>
</comment>
<sequence length="69" mass="7796">MTTLLFSFLSDFSRSIIIAKAFWSSPASLVPVLNIWLWDDHVVCIIDEPGTGRIVAIFSIFVKKKFIHG</sequence>
<reference evidence="1 2" key="1">
    <citation type="journal article" date="2020" name="Nat. Food">
        <title>A phased Vanilla planifolia genome enables genetic improvement of flavour and production.</title>
        <authorList>
            <person name="Hasing T."/>
            <person name="Tang H."/>
            <person name="Brym M."/>
            <person name="Khazi F."/>
            <person name="Huang T."/>
            <person name="Chambers A.H."/>
        </authorList>
    </citation>
    <scope>NUCLEOTIDE SEQUENCE [LARGE SCALE GENOMIC DNA]</scope>
    <source>
        <tissue evidence="1">Leaf</tissue>
    </source>
</reference>
<dbReference type="OrthoDB" id="10039976at2759"/>